<evidence type="ECO:0000256" key="1">
    <source>
        <dbReference type="ARBA" id="ARBA00009861"/>
    </source>
</evidence>
<organism evidence="3 4">
    <name type="scientific">Dendryphion nanum</name>
    <dbReference type="NCBI Taxonomy" id="256645"/>
    <lineage>
        <taxon>Eukaryota</taxon>
        <taxon>Fungi</taxon>
        <taxon>Dikarya</taxon>
        <taxon>Ascomycota</taxon>
        <taxon>Pezizomycotina</taxon>
        <taxon>Dothideomycetes</taxon>
        <taxon>Pleosporomycetidae</taxon>
        <taxon>Pleosporales</taxon>
        <taxon>Torulaceae</taxon>
        <taxon>Dendryphion</taxon>
    </lineage>
</organism>
<dbReference type="GO" id="GO:0016740">
    <property type="term" value="F:transferase activity"/>
    <property type="evidence" value="ECO:0007669"/>
    <property type="project" value="UniProtKB-KW"/>
</dbReference>
<dbReference type="Gene3D" id="3.30.559.10">
    <property type="entry name" value="Chloramphenicol acetyltransferase-like domain"/>
    <property type="match status" value="2"/>
</dbReference>
<accession>A0A9P9IMZ6</accession>
<keyword evidence="4" id="KW-1185">Reference proteome</keyword>
<dbReference type="AlphaFoldDB" id="A0A9P9IMZ6"/>
<comment type="similarity">
    <text evidence="1">Belongs to the plant acyltransferase family.</text>
</comment>
<dbReference type="EMBL" id="JAGMWT010000007">
    <property type="protein sequence ID" value="KAH7125089.1"/>
    <property type="molecule type" value="Genomic_DNA"/>
</dbReference>
<dbReference type="Pfam" id="PF02458">
    <property type="entry name" value="Transferase"/>
    <property type="match status" value="1"/>
</dbReference>
<keyword evidence="2 3" id="KW-0808">Transferase</keyword>
<dbReference type="PANTHER" id="PTHR31623:SF17">
    <property type="entry name" value="F21J9.9"/>
    <property type="match status" value="1"/>
</dbReference>
<dbReference type="OrthoDB" id="1862401at2759"/>
<evidence type="ECO:0000313" key="4">
    <source>
        <dbReference type="Proteomes" id="UP000700596"/>
    </source>
</evidence>
<gene>
    <name evidence="3" type="ORF">B0J11DRAFT_298045</name>
</gene>
<reference evidence="3" key="1">
    <citation type="journal article" date="2021" name="Nat. Commun.">
        <title>Genetic determinants of endophytism in the Arabidopsis root mycobiome.</title>
        <authorList>
            <person name="Mesny F."/>
            <person name="Miyauchi S."/>
            <person name="Thiergart T."/>
            <person name="Pickel B."/>
            <person name="Atanasova L."/>
            <person name="Karlsson M."/>
            <person name="Huettel B."/>
            <person name="Barry K.W."/>
            <person name="Haridas S."/>
            <person name="Chen C."/>
            <person name="Bauer D."/>
            <person name="Andreopoulos W."/>
            <person name="Pangilinan J."/>
            <person name="LaButti K."/>
            <person name="Riley R."/>
            <person name="Lipzen A."/>
            <person name="Clum A."/>
            <person name="Drula E."/>
            <person name="Henrissat B."/>
            <person name="Kohler A."/>
            <person name="Grigoriev I.V."/>
            <person name="Martin F.M."/>
            <person name="Hacquard S."/>
        </authorList>
    </citation>
    <scope>NUCLEOTIDE SEQUENCE</scope>
    <source>
        <strain evidence="3">MPI-CAGE-CH-0243</strain>
    </source>
</reference>
<evidence type="ECO:0000256" key="2">
    <source>
        <dbReference type="ARBA" id="ARBA00022679"/>
    </source>
</evidence>
<dbReference type="Proteomes" id="UP000700596">
    <property type="component" value="Unassembled WGS sequence"/>
</dbReference>
<protein>
    <submittedName>
        <fullName evidence="3">Transferase family-domain-containing protein</fullName>
    </submittedName>
</protein>
<comment type="caution">
    <text evidence="3">The sequence shown here is derived from an EMBL/GenBank/DDBJ whole genome shotgun (WGS) entry which is preliminary data.</text>
</comment>
<name>A0A9P9IMZ6_9PLEO</name>
<dbReference type="PANTHER" id="PTHR31623">
    <property type="entry name" value="F21J9.9"/>
    <property type="match status" value="1"/>
</dbReference>
<sequence>MAPNTLHLSVFDQNIARVFTQILHIFPFPDGSQNEDATRALEAGLQATLCSFPFLAGTIQPADPETGKLSLEYSSDVPNVRTARLFSFSSIPPSQDYPYTYEQLKRDGMPQRAFTGEMFCPHVLRDYPGIPKDAEGIMDSKHPVPALAVEAFFIPGGLVLSTYFHHSVCDGSGKNEFWKQFAAHVYAQRPGRSLPCLGNIPNQSELRLQMDRSIPVFEKPPVSDCYGMPDYQKTLPDGVSCASRIFVISADRIRAVRDELKHSVKTVTPLTRCNVLSALIWIHVTRARRARLTKYGYDDTSLGIAVDLRKRLSPPLSPSYMGNMALMAKATETIAKYGQEDRVTCTTIIPAIKEINRAISSVNNMWVQRHLGYFASNKRITNTEIKLRFHRGPDLYITSWMHFGAEFEWDIPGTTSTMPEYIRRTHSPSDGGMIILPRKRTVGENGKEAPYEVLIRLASEDMERLLNEEAGLASWADRVIE</sequence>
<evidence type="ECO:0000313" key="3">
    <source>
        <dbReference type="EMBL" id="KAH7125089.1"/>
    </source>
</evidence>
<dbReference type="InterPro" id="IPR023213">
    <property type="entry name" value="CAT-like_dom_sf"/>
</dbReference>
<proteinExistence type="inferred from homology"/>